<dbReference type="GO" id="GO:0009103">
    <property type="term" value="P:lipopolysaccharide biosynthetic process"/>
    <property type="evidence" value="ECO:0007669"/>
    <property type="project" value="TreeGrafter"/>
</dbReference>
<organism evidence="4 5">
    <name type="scientific">Candidatus Woesebacteria bacterium RIFCSPHIGHO2_12_FULL_41_24</name>
    <dbReference type="NCBI Taxonomy" id="1802510"/>
    <lineage>
        <taxon>Bacteria</taxon>
        <taxon>Candidatus Woeseibacteriota</taxon>
    </lineage>
</organism>
<keyword evidence="1" id="KW-0808">Transferase</keyword>
<dbReference type="PANTHER" id="PTHR46401:SF2">
    <property type="entry name" value="GLYCOSYLTRANSFERASE WBBK-RELATED"/>
    <property type="match status" value="1"/>
</dbReference>
<dbReference type="CDD" id="cd03801">
    <property type="entry name" value="GT4_PimA-like"/>
    <property type="match status" value="1"/>
</dbReference>
<comment type="caution">
    <text evidence="4">The sequence shown here is derived from an EMBL/GenBank/DDBJ whole genome shotgun (WGS) entry which is preliminary data.</text>
</comment>
<accession>A0A1F8ASR9</accession>
<dbReference type="SUPFAM" id="SSF53756">
    <property type="entry name" value="UDP-Glycosyltransferase/glycogen phosphorylase"/>
    <property type="match status" value="1"/>
</dbReference>
<feature type="domain" description="Glycosyltransferase subfamily 4-like N-terminal" evidence="3">
    <location>
        <begin position="13"/>
        <end position="176"/>
    </location>
</feature>
<dbReference type="AlphaFoldDB" id="A0A1F8ASR9"/>
<dbReference type="GO" id="GO:0016757">
    <property type="term" value="F:glycosyltransferase activity"/>
    <property type="evidence" value="ECO:0007669"/>
    <property type="project" value="InterPro"/>
</dbReference>
<evidence type="ECO:0000313" key="4">
    <source>
        <dbReference type="EMBL" id="OGM54797.1"/>
    </source>
</evidence>
<gene>
    <name evidence="4" type="ORF">A3E44_01410</name>
</gene>
<name>A0A1F8ASR9_9BACT</name>
<dbReference type="Proteomes" id="UP000178603">
    <property type="component" value="Unassembled WGS sequence"/>
</dbReference>
<proteinExistence type="predicted"/>
<evidence type="ECO:0000313" key="5">
    <source>
        <dbReference type="Proteomes" id="UP000178603"/>
    </source>
</evidence>
<dbReference type="InterPro" id="IPR028098">
    <property type="entry name" value="Glyco_trans_4-like_N"/>
</dbReference>
<dbReference type="Pfam" id="PF13439">
    <property type="entry name" value="Glyco_transf_4"/>
    <property type="match status" value="1"/>
</dbReference>
<evidence type="ECO:0000256" key="1">
    <source>
        <dbReference type="ARBA" id="ARBA00022679"/>
    </source>
</evidence>
<reference evidence="4 5" key="1">
    <citation type="journal article" date="2016" name="Nat. Commun.">
        <title>Thousands of microbial genomes shed light on interconnected biogeochemical processes in an aquifer system.</title>
        <authorList>
            <person name="Anantharaman K."/>
            <person name="Brown C.T."/>
            <person name="Hug L.A."/>
            <person name="Sharon I."/>
            <person name="Castelle C.J."/>
            <person name="Probst A.J."/>
            <person name="Thomas B.C."/>
            <person name="Singh A."/>
            <person name="Wilkins M.J."/>
            <person name="Karaoz U."/>
            <person name="Brodie E.L."/>
            <person name="Williams K.H."/>
            <person name="Hubbard S.S."/>
            <person name="Banfield J.F."/>
        </authorList>
    </citation>
    <scope>NUCLEOTIDE SEQUENCE [LARGE SCALE GENOMIC DNA]</scope>
</reference>
<evidence type="ECO:0000259" key="2">
    <source>
        <dbReference type="Pfam" id="PF00534"/>
    </source>
</evidence>
<dbReference type="Gene3D" id="3.40.50.2000">
    <property type="entry name" value="Glycogen Phosphorylase B"/>
    <property type="match status" value="2"/>
</dbReference>
<dbReference type="PANTHER" id="PTHR46401">
    <property type="entry name" value="GLYCOSYLTRANSFERASE WBBK-RELATED"/>
    <property type="match status" value="1"/>
</dbReference>
<dbReference type="InterPro" id="IPR001296">
    <property type="entry name" value="Glyco_trans_1"/>
</dbReference>
<dbReference type="Pfam" id="PF00534">
    <property type="entry name" value="Glycos_transf_1"/>
    <property type="match status" value="1"/>
</dbReference>
<protein>
    <recommendedName>
        <fullName evidence="6">Glycosyl transferase family 1 domain-containing protein</fullName>
    </recommendedName>
</protein>
<feature type="domain" description="Glycosyl transferase family 1" evidence="2">
    <location>
        <begin position="186"/>
        <end position="343"/>
    </location>
</feature>
<evidence type="ECO:0008006" key="6">
    <source>
        <dbReference type="Google" id="ProtNLM"/>
    </source>
</evidence>
<sequence length="368" mass="41902">MNVLFVLPTISYRGAERYALNCALGLIKKKHFAAILTGRVEKDNLEINKSIKLYHPPEIINKLIQNNFVYFVLTFPIIFCLLIARASKFDITETDSGFSLWASVLIARLFYRKKVIWVVHFSDIDESKSISFRVNKFFARFVDGIKTVVPGDEAKLRKVYGVNHVVGLYPPLDLSRTAVSVKSKIDRGILLVISAIHPRKNLELAVRCMPSVLKEFPGLKLVFLGSGGDFGRLNKIIQENNLAKNVFFQGAVSYERISDYLSRSLLVIVPYFQGEGFTVVPFEALWVGKMCVIAEGSAASEVIKRQKIGIVAKATIEDFSRAILGYLRAPSKFEMLKKRGKKWVKANMSTRKFWKQNLKFYREITWED</sequence>
<evidence type="ECO:0000259" key="3">
    <source>
        <dbReference type="Pfam" id="PF13439"/>
    </source>
</evidence>
<dbReference type="EMBL" id="MGGW01000009">
    <property type="protein sequence ID" value="OGM54797.1"/>
    <property type="molecule type" value="Genomic_DNA"/>
</dbReference>